<dbReference type="Proteomes" id="UP000305948">
    <property type="component" value="Unassembled WGS sequence"/>
</dbReference>
<dbReference type="AlphaFoldDB" id="A0A5C3N800"/>
<organism evidence="1 2">
    <name type="scientific">Heliocybe sulcata</name>
    <dbReference type="NCBI Taxonomy" id="5364"/>
    <lineage>
        <taxon>Eukaryota</taxon>
        <taxon>Fungi</taxon>
        <taxon>Dikarya</taxon>
        <taxon>Basidiomycota</taxon>
        <taxon>Agaricomycotina</taxon>
        <taxon>Agaricomycetes</taxon>
        <taxon>Gloeophyllales</taxon>
        <taxon>Gloeophyllaceae</taxon>
        <taxon>Heliocybe</taxon>
    </lineage>
</organism>
<proteinExistence type="predicted"/>
<evidence type="ECO:0000313" key="2">
    <source>
        <dbReference type="Proteomes" id="UP000305948"/>
    </source>
</evidence>
<reference evidence="1 2" key="1">
    <citation type="journal article" date="2019" name="Nat. Ecol. Evol.">
        <title>Megaphylogeny resolves global patterns of mushroom evolution.</title>
        <authorList>
            <person name="Varga T."/>
            <person name="Krizsan K."/>
            <person name="Foldi C."/>
            <person name="Dima B."/>
            <person name="Sanchez-Garcia M."/>
            <person name="Sanchez-Ramirez S."/>
            <person name="Szollosi G.J."/>
            <person name="Szarkandi J.G."/>
            <person name="Papp V."/>
            <person name="Albert L."/>
            <person name="Andreopoulos W."/>
            <person name="Angelini C."/>
            <person name="Antonin V."/>
            <person name="Barry K.W."/>
            <person name="Bougher N.L."/>
            <person name="Buchanan P."/>
            <person name="Buyck B."/>
            <person name="Bense V."/>
            <person name="Catcheside P."/>
            <person name="Chovatia M."/>
            <person name="Cooper J."/>
            <person name="Damon W."/>
            <person name="Desjardin D."/>
            <person name="Finy P."/>
            <person name="Geml J."/>
            <person name="Haridas S."/>
            <person name="Hughes K."/>
            <person name="Justo A."/>
            <person name="Karasinski D."/>
            <person name="Kautmanova I."/>
            <person name="Kiss B."/>
            <person name="Kocsube S."/>
            <person name="Kotiranta H."/>
            <person name="LaButti K.M."/>
            <person name="Lechner B.E."/>
            <person name="Liimatainen K."/>
            <person name="Lipzen A."/>
            <person name="Lukacs Z."/>
            <person name="Mihaltcheva S."/>
            <person name="Morgado L.N."/>
            <person name="Niskanen T."/>
            <person name="Noordeloos M.E."/>
            <person name="Ohm R.A."/>
            <person name="Ortiz-Santana B."/>
            <person name="Ovrebo C."/>
            <person name="Racz N."/>
            <person name="Riley R."/>
            <person name="Savchenko A."/>
            <person name="Shiryaev A."/>
            <person name="Soop K."/>
            <person name="Spirin V."/>
            <person name="Szebenyi C."/>
            <person name="Tomsovsky M."/>
            <person name="Tulloss R.E."/>
            <person name="Uehling J."/>
            <person name="Grigoriev I.V."/>
            <person name="Vagvolgyi C."/>
            <person name="Papp T."/>
            <person name="Martin F.M."/>
            <person name="Miettinen O."/>
            <person name="Hibbett D.S."/>
            <person name="Nagy L.G."/>
        </authorList>
    </citation>
    <scope>NUCLEOTIDE SEQUENCE [LARGE SCALE GENOMIC DNA]</scope>
    <source>
        <strain evidence="1 2">OMC1185</strain>
    </source>
</reference>
<gene>
    <name evidence="1" type="ORF">OE88DRAFT_1656630</name>
</gene>
<dbReference type="STRING" id="5364.A0A5C3N800"/>
<accession>A0A5C3N800</accession>
<protein>
    <submittedName>
        <fullName evidence="1">Uncharacterized protein</fullName>
    </submittedName>
</protein>
<name>A0A5C3N800_9AGAM</name>
<keyword evidence="2" id="KW-1185">Reference proteome</keyword>
<dbReference type="EMBL" id="ML213508">
    <property type="protein sequence ID" value="TFK52937.1"/>
    <property type="molecule type" value="Genomic_DNA"/>
</dbReference>
<evidence type="ECO:0000313" key="1">
    <source>
        <dbReference type="EMBL" id="TFK52937.1"/>
    </source>
</evidence>
<dbReference type="OrthoDB" id="5424209at2759"/>
<sequence length="88" mass="9677">MVDVAMHNWLTAQNVQYTSLDPVRIRLVDEPSPPIVIWVAVEPSYLSAERGIQVAVGLRDILSKDGISDVHVEIRESVLLSGGPGTIW</sequence>